<proteinExistence type="predicted"/>
<reference evidence="3" key="1">
    <citation type="submission" date="2021-03" db="EMBL/GenBank/DDBJ databases">
        <title>Genome sequencing and assembly of Tianweitania sediminis.</title>
        <authorList>
            <person name="Chhetri G."/>
        </authorList>
    </citation>
    <scope>NUCLEOTIDE SEQUENCE</scope>
    <source>
        <strain evidence="3">Z8</strain>
    </source>
</reference>
<dbReference type="RefSeq" id="WP_209334819.1">
    <property type="nucleotide sequence ID" value="NZ_JAGIYY010000002.1"/>
</dbReference>
<evidence type="ECO:0000256" key="1">
    <source>
        <dbReference type="SAM" id="SignalP"/>
    </source>
</evidence>
<keyword evidence="1" id="KW-0732">Signal</keyword>
<dbReference type="AlphaFoldDB" id="A0A8J7R248"/>
<evidence type="ECO:0000313" key="4">
    <source>
        <dbReference type="Proteomes" id="UP000666240"/>
    </source>
</evidence>
<sequence length="266" mass="28174">MHQPKLLISAALLLASATSVQAASSSWFGTEGGRIRLVSTGVPDENGQLRGALQVDLKPGWRTYWRDPGDAGVPPQLTPGADGPLGAVTLHYPAPQRFVDHGSHWTGYSQSVSLALDLSLDPPIKGDPFTVDVFLGICQTICIPVQTQLSLDPDLRADDLFDRAVVGAAFDSLPHEAGPQLGITAVEMNGSHLLTKASGLAGDDPLLFLAGDGGYRFGTPRFDTTTQRFETEILSRPKVSGSVTIHYTLSHGGNAVQGSFVLPPQP</sequence>
<feature type="chain" id="PRO_5035172033" description="Thiol:disulfide interchange protein DsbD N-terminal domain-containing protein" evidence="1">
    <location>
        <begin position="23"/>
        <end position="266"/>
    </location>
</feature>
<feature type="signal peptide" evidence="1">
    <location>
        <begin position="1"/>
        <end position="22"/>
    </location>
</feature>
<dbReference type="Proteomes" id="UP000666240">
    <property type="component" value="Unassembled WGS sequence"/>
</dbReference>
<protein>
    <recommendedName>
        <fullName evidence="2">Thiol:disulfide interchange protein DsbD N-terminal domain-containing protein</fullName>
    </recommendedName>
</protein>
<dbReference type="Pfam" id="PF11412">
    <property type="entry name" value="DsbD_N"/>
    <property type="match status" value="1"/>
</dbReference>
<name>A0A8J7R248_9HYPH</name>
<organism evidence="3 4">
    <name type="scientific">Tianweitania sediminis</name>
    <dbReference type="NCBI Taxonomy" id="1502156"/>
    <lineage>
        <taxon>Bacteria</taxon>
        <taxon>Pseudomonadati</taxon>
        <taxon>Pseudomonadota</taxon>
        <taxon>Alphaproteobacteria</taxon>
        <taxon>Hyphomicrobiales</taxon>
        <taxon>Phyllobacteriaceae</taxon>
        <taxon>Tianweitania</taxon>
    </lineage>
</organism>
<accession>A0A8J7R248</accession>
<dbReference type="InterPro" id="IPR028250">
    <property type="entry name" value="DsbDN"/>
</dbReference>
<dbReference type="EMBL" id="JAGIYY010000002">
    <property type="protein sequence ID" value="MBP0438805.1"/>
    <property type="molecule type" value="Genomic_DNA"/>
</dbReference>
<comment type="caution">
    <text evidence="3">The sequence shown here is derived from an EMBL/GenBank/DDBJ whole genome shotgun (WGS) entry which is preliminary data.</text>
</comment>
<feature type="domain" description="Thiol:disulfide interchange protein DsbD N-terminal" evidence="2">
    <location>
        <begin position="47"/>
        <end position="150"/>
    </location>
</feature>
<keyword evidence="4" id="KW-1185">Reference proteome</keyword>
<evidence type="ECO:0000259" key="2">
    <source>
        <dbReference type="Pfam" id="PF11412"/>
    </source>
</evidence>
<gene>
    <name evidence="3" type="ORF">J5Y06_09105</name>
</gene>
<evidence type="ECO:0000313" key="3">
    <source>
        <dbReference type="EMBL" id="MBP0438805.1"/>
    </source>
</evidence>